<comment type="caution">
    <text evidence="1">The sequence shown here is derived from an EMBL/GenBank/DDBJ whole genome shotgun (WGS) entry which is preliminary data.</text>
</comment>
<proteinExistence type="predicted"/>
<organism evidence="1 2">
    <name type="scientific">Bonamia ostreae</name>
    <dbReference type="NCBI Taxonomy" id="126728"/>
    <lineage>
        <taxon>Eukaryota</taxon>
        <taxon>Sar</taxon>
        <taxon>Rhizaria</taxon>
        <taxon>Endomyxa</taxon>
        <taxon>Ascetosporea</taxon>
        <taxon>Haplosporida</taxon>
        <taxon>Bonamia</taxon>
    </lineage>
</organism>
<evidence type="ECO:0000313" key="1">
    <source>
        <dbReference type="EMBL" id="MES1921551.1"/>
    </source>
</evidence>
<keyword evidence="2" id="KW-1185">Reference proteome</keyword>
<gene>
    <name evidence="1" type="ORF">MHBO_003081</name>
</gene>
<protein>
    <submittedName>
        <fullName evidence="1">Uncharacterized protein</fullName>
    </submittedName>
</protein>
<reference evidence="1 2" key="1">
    <citation type="journal article" date="2024" name="BMC Biol.">
        <title>Comparative genomics of Ascetosporea gives new insight into the evolutionary basis for animal parasitism in Rhizaria.</title>
        <authorList>
            <person name="Hiltunen Thoren M."/>
            <person name="Onut-Brannstrom I."/>
            <person name="Alfjorden A."/>
            <person name="Peckova H."/>
            <person name="Swords F."/>
            <person name="Hooper C."/>
            <person name="Holzer A.S."/>
            <person name="Bass D."/>
            <person name="Burki F."/>
        </authorList>
    </citation>
    <scope>NUCLEOTIDE SEQUENCE [LARGE SCALE GENOMIC DNA]</scope>
    <source>
        <strain evidence="1">20-A016</strain>
    </source>
</reference>
<accession>A0ABV2AQ21</accession>
<sequence length="127" mass="15611">MEKKLYDDDKSIKELMLTFPRRSVRINLPNDIVEDKTETPKIRKTNKLKSKKIRKIETRKKSFFKNKKAKNSSSRKAKFFKIEKYFPKEYYTWNKPRKQLWKQLGQNPDKYYYLYCAPGQYFNEKLH</sequence>
<evidence type="ECO:0000313" key="2">
    <source>
        <dbReference type="Proteomes" id="UP001439008"/>
    </source>
</evidence>
<dbReference type="Proteomes" id="UP001439008">
    <property type="component" value="Unassembled WGS sequence"/>
</dbReference>
<name>A0ABV2AQ21_9EUKA</name>
<dbReference type="EMBL" id="JBDODL010001473">
    <property type="protein sequence ID" value="MES1921551.1"/>
    <property type="molecule type" value="Genomic_DNA"/>
</dbReference>